<protein>
    <submittedName>
        <fullName evidence="1">Uncharacterized protein</fullName>
    </submittedName>
</protein>
<evidence type="ECO:0000313" key="2">
    <source>
        <dbReference type="Proteomes" id="UP001060085"/>
    </source>
</evidence>
<proteinExistence type="predicted"/>
<sequence length="183" mass="21204">MWKERLKIGLDVTRGILYLHEECEAPIIHCDIKPLNILLDQFWNAKISDFVLVKFLMPDQTKTSTGIRGTRGYMATEWERTNFPISVKVDIYMNIAKSEATMLPFWAYECYASKNLEKLLADDDEHIDKKAFERMIGVTLWCIQEEATLRFPMETVMLILERIIDVPIPPSPTPNSNSNHHTS</sequence>
<comment type="caution">
    <text evidence="1">The sequence shown here is derived from an EMBL/GenBank/DDBJ whole genome shotgun (WGS) entry which is preliminary data.</text>
</comment>
<gene>
    <name evidence="1" type="ORF">M9H77_12992</name>
</gene>
<organism evidence="1 2">
    <name type="scientific">Catharanthus roseus</name>
    <name type="common">Madagascar periwinkle</name>
    <name type="synonym">Vinca rosea</name>
    <dbReference type="NCBI Taxonomy" id="4058"/>
    <lineage>
        <taxon>Eukaryota</taxon>
        <taxon>Viridiplantae</taxon>
        <taxon>Streptophyta</taxon>
        <taxon>Embryophyta</taxon>
        <taxon>Tracheophyta</taxon>
        <taxon>Spermatophyta</taxon>
        <taxon>Magnoliopsida</taxon>
        <taxon>eudicotyledons</taxon>
        <taxon>Gunneridae</taxon>
        <taxon>Pentapetalae</taxon>
        <taxon>asterids</taxon>
        <taxon>lamiids</taxon>
        <taxon>Gentianales</taxon>
        <taxon>Apocynaceae</taxon>
        <taxon>Rauvolfioideae</taxon>
        <taxon>Vinceae</taxon>
        <taxon>Catharanthinae</taxon>
        <taxon>Catharanthus</taxon>
    </lineage>
</organism>
<name>A0ACC0BJ50_CATRO</name>
<keyword evidence="2" id="KW-1185">Reference proteome</keyword>
<reference evidence="2" key="1">
    <citation type="journal article" date="2023" name="Nat. Plants">
        <title>Single-cell RNA sequencing provides a high-resolution roadmap for understanding the multicellular compartmentation of specialized metabolism.</title>
        <authorList>
            <person name="Sun S."/>
            <person name="Shen X."/>
            <person name="Li Y."/>
            <person name="Li Y."/>
            <person name="Wang S."/>
            <person name="Li R."/>
            <person name="Zhang H."/>
            <person name="Shen G."/>
            <person name="Guo B."/>
            <person name="Wei J."/>
            <person name="Xu J."/>
            <person name="St-Pierre B."/>
            <person name="Chen S."/>
            <person name="Sun C."/>
        </authorList>
    </citation>
    <scope>NUCLEOTIDE SEQUENCE [LARGE SCALE GENOMIC DNA]</scope>
</reference>
<evidence type="ECO:0000313" key="1">
    <source>
        <dbReference type="EMBL" id="KAI5672628.1"/>
    </source>
</evidence>
<dbReference type="EMBL" id="CM044703">
    <property type="protein sequence ID" value="KAI5672628.1"/>
    <property type="molecule type" value="Genomic_DNA"/>
</dbReference>
<accession>A0ACC0BJ50</accession>
<dbReference type="Proteomes" id="UP001060085">
    <property type="component" value="Linkage Group LG03"/>
</dbReference>